<keyword evidence="2 5" id="KW-0479">Metal-binding</keyword>
<evidence type="ECO:0000313" key="6">
    <source>
        <dbReference type="EMBL" id="VAH57947.1"/>
    </source>
</evidence>
<gene>
    <name evidence="6" type="ORF">TRITD_3Av1G036150</name>
</gene>
<dbReference type="SUPFAM" id="SSF48264">
    <property type="entry name" value="Cytochrome P450"/>
    <property type="match status" value="1"/>
</dbReference>
<dbReference type="GO" id="GO:0006629">
    <property type="term" value="P:lipid metabolic process"/>
    <property type="evidence" value="ECO:0007669"/>
    <property type="project" value="UniProtKB-ARBA"/>
</dbReference>
<dbReference type="Gramene" id="TRITD3Av1G036150.2">
    <property type="protein sequence ID" value="TRITD3Av1G036150.2"/>
    <property type="gene ID" value="TRITD3Av1G036150"/>
</dbReference>
<keyword evidence="4 5" id="KW-0408">Iron</keyword>
<dbReference type="Pfam" id="PF00067">
    <property type="entry name" value="p450"/>
    <property type="match status" value="1"/>
</dbReference>
<dbReference type="EMBL" id="LT934115">
    <property type="protein sequence ID" value="VAH57947.1"/>
    <property type="molecule type" value="Genomic_DNA"/>
</dbReference>
<proteinExistence type="inferred from homology"/>
<keyword evidence="5" id="KW-0349">Heme</keyword>
<dbReference type="Proteomes" id="UP000324705">
    <property type="component" value="Chromosome 3A"/>
</dbReference>
<name>A0A9R0RE28_TRITD</name>
<keyword evidence="3 5" id="KW-0560">Oxidoreductase</keyword>
<evidence type="ECO:0000256" key="3">
    <source>
        <dbReference type="ARBA" id="ARBA00023002"/>
    </source>
</evidence>
<evidence type="ECO:0000313" key="7">
    <source>
        <dbReference type="Proteomes" id="UP000324705"/>
    </source>
</evidence>
<evidence type="ECO:0000256" key="4">
    <source>
        <dbReference type="ARBA" id="ARBA00023004"/>
    </source>
</evidence>
<dbReference type="InterPro" id="IPR001128">
    <property type="entry name" value="Cyt_P450"/>
</dbReference>
<dbReference type="AlphaFoldDB" id="A0A9R0RE28"/>
<keyword evidence="5" id="KW-0503">Monooxygenase</keyword>
<dbReference type="PROSITE" id="PS00086">
    <property type="entry name" value="CYTOCHROME_P450"/>
    <property type="match status" value="1"/>
</dbReference>
<evidence type="ECO:0008006" key="8">
    <source>
        <dbReference type="Google" id="ProtNLM"/>
    </source>
</evidence>
<comment type="similarity">
    <text evidence="1 5">Belongs to the cytochrome P450 family.</text>
</comment>
<dbReference type="InterPro" id="IPR017972">
    <property type="entry name" value="Cyt_P450_CS"/>
</dbReference>
<dbReference type="GO" id="GO:0016705">
    <property type="term" value="F:oxidoreductase activity, acting on paired donors, with incorporation or reduction of molecular oxygen"/>
    <property type="evidence" value="ECO:0007669"/>
    <property type="project" value="InterPro"/>
</dbReference>
<reference evidence="6 7" key="1">
    <citation type="submission" date="2017-09" db="EMBL/GenBank/DDBJ databases">
        <authorList>
            <consortium name="International Durum Wheat Genome Sequencing Consortium (IDWGSC)"/>
            <person name="Milanesi L."/>
        </authorList>
    </citation>
    <scope>NUCLEOTIDE SEQUENCE [LARGE SCALE GENOMIC DNA]</scope>
    <source>
        <strain evidence="7">cv. Svevo</strain>
    </source>
</reference>
<dbReference type="GO" id="GO:0005506">
    <property type="term" value="F:iron ion binding"/>
    <property type="evidence" value="ECO:0007669"/>
    <property type="project" value="InterPro"/>
</dbReference>
<dbReference type="Gene3D" id="1.10.630.10">
    <property type="entry name" value="Cytochrome P450"/>
    <property type="match status" value="2"/>
</dbReference>
<dbReference type="GO" id="GO:0004497">
    <property type="term" value="F:monooxygenase activity"/>
    <property type="evidence" value="ECO:0007669"/>
    <property type="project" value="UniProtKB-KW"/>
</dbReference>
<dbReference type="InterPro" id="IPR036396">
    <property type="entry name" value="Cyt_P450_sf"/>
</dbReference>
<accession>A0A9R0RE28</accession>
<evidence type="ECO:0000256" key="5">
    <source>
        <dbReference type="RuleBase" id="RU000461"/>
    </source>
</evidence>
<protein>
    <recommendedName>
        <fullName evidence="8">Cytochrome P450</fullName>
    </recommendedName>
</protein>
<dbReference type="GO" id="GO:0020037">
    <property type="term" value="F:heme binding"/>
    <property type="evidence" value="ECO:0007669"/>
    <property type="project" value="InterPro"/>
</dbReference>
<evidence type="ECO:0000256" key="2">
    <source>
        <dbReference type="ARBA" id="ARBA00022723"/>
    </source>
</evidence>
<dbReference type="PANTHER" id="PTHR24296">
    <property type="entry name" value="CYTOCHROME P450"/>
    <property type="match status" value="1"/>
</dbReference>
<evidence type="ECO:0000256" key="1">
    <source>
        <dbReference type="ARBA" id="ARBA00010617"/>
    </source>
</evidence>
<sequence length="204" mass="22840">MRLTFDLTAMFIFGTDPGCLAADFPQVPFAAAMDEAEAVLFYRHVTPIAWLRLQTYLNIGHHKKMTRAQQVLDASIAEYVSLRRERAASAADTNADGSDAADLLTLYMACQDECLEFRPERWLTEAGRLRHEPSYKFVAFNVGPRTCLGKDLAFTQMKGVVAAVLPRFRVEVAAGAVVRPKLSIILHMKDGLKVRVYKRQDDAC</sequence>
<organism evidence="6 7">
    <name type="scientific">Triticum turgidum subsp. durum</name>
    <name type="common">Durum wheat</name>
    <name type="synonym">Triticum durum</name>
    <dbReference type="NCBI Taxonomy" id="4567"/>
    <lineage>
        <taxon>Eukaryota</taxon>
        <taxon>Viridiplantae</taxon>
        <taxon>Streptophyta</taxon>
        <taxon>Embryophyta</taxon>
        <taxon>Tracheophyta</taxon>
        <taxon>Spermatophyta</taxon>
        <taxon>Magnoliopsida</taxon>
        <taxon>Liliopsida</taxon>
        <taxon>Poales</taxon>
        <taxon>Poaceae</taxon>
        <taxon>BOP clade</taxon>
        <taxon>Pooideae</taxon>
        <taxon>Triticodae</taxon>
        <taxon>Triticeae</taxon>
        <taxon>Triticinae</taxon>
        <taxon>Triticum</taxon>
    </lineage>
</organism>
<keyword evidence="7" id="KW-1185">Reference proteome</keyword>